<comment type="caution">
    <text evidence="3">The sequence shown here is derived from an EMBL/GenBank/DDBJ whole genome shotgun (WGS) entry which is preliminary data.</text>
</comment>
<evidence type="ECO:0000313" key="3">
    <source>
        <dbReference type="EMBL" id="GAB1251089.1"/>
    </source>
</evidence>
<feature type="region of interest" description="Disordered" evidence="1">
    <location>
        <begin position="245"/>
        <end position="272"/>
    </location>
</feature>
<dbReference type="InterPro" id="IPR036781">
    <property type="entry name" value="Smr_assoc-like_sf"/>
</dbReference>
<keyword evidence="4" id="KW-1185">Reference proteome</keyword>
<reference evidence="3 4" key="1">
    <citation type="journal article" date="2025" name="Int. J. Syst. Evol. Microbiol.">
        <title>Desulfovibrio falkowii sp. nov., Porphyromonas miyakawae sp. nov., Mediterraneibacter flintii sp. nov. and Owariibacterium komagatae gen. nov., sp. nov., isolated from human faeces.</title>
        <authorList>
            <person name="Hamaguchi T."/>
            <person name="Ohara M."/>
            <person name="Hisatomi A."/>
            <person name="Sekiguchi K."/>
            <person name="Takeda J.I."/>
            <person name="Ueyama J."/>
            <person name="Ito M."/>
            <person name="Nishiwaki H."/>
            <person name="Ogi T."/>
            <person name="Hirayama M."/>
            <person name="Ohkuma M."/>
            <person name="Sakamoto M."/>
            <person name="Ohno K."/>
        </authorList>
    </citation>
    <scope>NUCLEOTIDE SEQUENCE [LARGE SCALE GENOMIC DNA]</scope>
    <source>
        <strain evidence="3 4">13CB11C</strain>
    </source>
</reference>
<name>A0ABQ0E053_9PORP</name>
<evidence type="ECO:0000313" key="4">
    <source>
        <dbReference type="Proteomes" id="UP001628220"/>
    </source>
</evidence>
<proteinExistence type="predicted"/>
<dbReference type="RefSeq" id="WP_411914903.1">
    <property type="nucleotide sequence ID" value="NZ_BAAFSF010000001.1"/>
</dbReference>
<dbReference type="InterPro" id="IPR002625">
    <property type="entry name" value="Smr_dom"/>
</dbReference>
<protein>
    <submittedName>
        <fullName evidence="3">DUF2027 domain-containing protein</fullName>
    </submittedName>
</protein>
<dbReference type="SUPFAM" id="SSF158949">
    <property type="entry name" value="Smr-associated domain-like"/>
    <property type="match status" value="1"/>
</dbReference>
<evidence type="ECO:0000259" key="2">
    <source>
        <dbReference type="PROSITE" id="PS50828"/>
    </source>
</evidence>
<dbReference type="PROSITE" id="PS50828">
    <property type="entry name" value="SMR"/>
    <property type="match status" value="1"/>
</dbReference>
<dbReference type="InterPro" id="IPR036063">
    <property type="entry name" value="Smr_dom_sf"/>
</dbReference>
<accession>A0ABQ0E053</accession>
<dbReference type="Pfam" id="PF09640">
    <property type="entry name" value="DUF2027"/>
    <property type="match status" value="1"/>
</dbReference>
<sequence length="363" mass="41118">MRSVRVGEQIRFLNASGGGVIKRIVGKVAWVEGEDGFELPTPLNECVPIGDELEGAPFYTPPVSKPSQSQQATPAPIEEAPAPHLLLPEREGGDKLSVYMAFLPVDEKAVSRTPIEMYLINDCNYMLYYVLSNRLANGTYKKIASGTIERDTRIFLEEIPLETIPEREHMSLMILPYKEEKAFDLKTPYSFTIRVDGVRFLKRHAFRENDFFDDDAIIYPLIEEDEVRAKAVPLAISEETLLEEKVQAEEEQRRRRRSRQMPRHRKPAEEPPVEVDLHATALLTTTAGMSNSEIMETQLAEFRRVMESIKAQPGSRVVFVHGRGEGILRKAILDELKKKYPKASAQDASFKEYGFGATLVVIH</sequence>
<organism evidence="3 4">
    <name type="scientific">Porphyromonas miyakawae</name>
    <dbReference type="NCBI Taxonomy" id="3137470"/>
    <lineage>
        <taxon>Bacteria</taxon>
        <taxon>Pseudomonadati</taxon>
        <taxon>Bacteroidota</taxon>
        <taxon>Bacteroidia</taxon>
        <taxon>Bacteroidales</taxon>
        <taxon>Porphyromonadaceae</taxon>
        <taxon>Porphyromonas</taxon>
    </lineage>
</organism>
<dbReference type="Gene3D" id="3.30.1370.110">
    <property type="match status" value="1"/>
</dbReference>
<dbReference type="EMBL" id="BAAFSF010000001">
    <property type="protein sequence ID" value="GAB1251089.1"/>
    <property type="molecule type" value="Genomic_DNA"/>
</dbReference>
<dbReference type="Pfam" id="PF01713">
    <property type="entry name" value="Smr"/>
    <property type="match status" value="1"/>
</dbReference>
<dbReference type="Gene3D" id="2.60.40.1600">
    <property type="entry name" value="Smr-associated-like"/>
    <property type="match status" value="1"/>
</dbReference>
<evidence type="ECO:0000256" key="1">
    <source>
        <dbReference type="SAM" id="MobiDB-lite"/>
    </source>
</evidence>
<dbReference type="InterPro" id="IPR018598">
    <property type="entry name" value="DUF2027"/>
</dbReference>
<feature type="compositionally biased region" description="Basic residues" evidence="1">
    <location>
        <begin position="254"/>
        <end position="266"/>
    </location>
</feature>
<gene>
    <name evidence="3" type="ORF">Tsumi_01930</name>
</gene>
<feature type="domain" description="Smr" evidence="2">
    <location>
        <begin position="303"/>
        <end position="363"/>
    </location>
</feature>
<dbReference type="Proteomes" id="UP001628220">
    <property type="component" value="Unassembled WGS sequence"/>
</dbReference>